<dbReference type="EMBL" id="BK032724">
    <property type="protein sequence ID" value="DAF56968.1"/>
    <property type="molecule type" value="Genomic_DNA"/>
</dbReference>
<protein>
    <submittedName>
        <fullName evidence="1">Uncharacterized protein</fullName>
    </submittedName>
</protein>
<name>A0A8S5T1I0_9CAUD</name>
<accession>A0A8S5T1I0</accession>
<reference evidence="1" key="1">
    <citation type="journal article" date="2021" name="Proc. Natl. Acad. Sci. U.S.A.">
        <title>A Catalog of Tens of Thousands of Viruses from Human Metagenomes Reveals Hidden Associations with Chronic Diseases.</title>
        <authorList>
            <person name="Tisza M.J."/>
            <person name="Buck C.B."/>
        </authorList>
    </citation>
    <scope>NUCLEOTIDE SEQUENCE</scope>
    <source>
        <strain evidence="1">CtiJm4</strain>
    </source>
</reference>
<sequence length="111" mass="13004">MTSDRKRATLLTFSLDNMGKIVYEKLPVYSGYHKGDIKRVLEQLEMDNVLVVNYQHGNTKTTINNLLKKYKNLSYHLNSKFKFMIISDKHSPICLEIVRSILAEELWRLSL</sequence>
<organism evidence="1">
    <name type="scientific">Siphoviridae sp. ctiJm4</name>
    <dbReference type="NCBI Taxonomy" id="2827916"/>
    <lineage>
        <taxon>Viruses</taxon>
        <taxon>Duplodnaviria</taxon>
        <taxon>Heunggongvirae</taxon>
        <taxon>Uroviricota</taxon>
        <taxon>Caudoviricetes</taxon>
    </lineage>
</organism>
<proteinExistence type="predicted"/>
<evidence type="ECO:0000313" key="1">
    <source>
        <dbReference type="EMBL" id="DAF56968.1"/>
    </source>
</evidence>